<comment type="similarity">
    <text evidence="7 8">Belongs to the PINc/VapC protein family.</text>
</comment>
<evidence type="ECO:0000259" key="9">
    <source>
        <dbReference type="Pfam" id="PF01850"/>
    </source>
</evidence>
<evidence type="ECO:0000256" key="6">
    <source>
        <dbReference type="ARBA" id="ARBA00022842"/>
    </source>
</evidence>
<proteinExistence type="inferred from homology"/>
<evidence type="ECO:0000256" key="4">
    <source>
        <dbReference type="ARBA" id="ARBA00022723"/>
    </source>
</evidence>
<evidence type="ECO:0000256" key="7">
    <source>
        <dbReference type="ARBA" id="ARBA00038093"/>
    </source>
</evidence>
<protein>
    <recommendedName>
        <fullName evidence="8">Ribonuclease VapC</fullName>
        <shortName evidence="8">RNase VapC</shortName>
        <ecNumber evidence="8">3.1.-.-</ecNumber>
    </recommendedName>
    <alternativeName>
        <fullName evidence="8">Toxin VapC</fullName>
    </alternativeName>
</protein>
<dbReference type="Gene3D" id="3.40.50.1010">
    <property type="entry name" value="5'-nuclease"/>
    <property type="match status" value="1"/>
</dbReference>
<keyword evidence="3 8" id="KW-0540">Nuclease</keyword>
<gene>
    <name evidence="10" type="primary">vapC42</name>
    <name evidence="8" type="synonym">vapC</name>
    <name evidence="10" type="ORF">MYXE_40690</name>
</gene>
<name>A0AAD1M2K8_MYCXE</name>
<dbReference type="SUPFAM" id="SSF88723">
    <property type="entry name" value="PIN domain-like"/>
    <property type="match status" value="1"/>
</dbReference>
<accession>A0AAD1M2K8</accession>
<evidence type="ECO:0000313" key="10">
    <source>
        <dbReference type="EMBL" id="BBU24279.1"/>
    </source>
</evidence>
<evidence type="ECO:0000256" key="5">
    <source>
        <dbReference type="ARBA" id="ARBA00022801"/>
    </source>
</evidence>
<dbReference type="InterPro" id="IPR022907">
    <property type="entry name" value="VapC_family"/>
</dbReference>
<dbReference type="HAMAP" id="MF_00265">
    <property type="entry name" value="VapC_Nob1"/>
    <property type="match status" value="1"/>
</dbReference>
<comment type="function">
    <text evidence="8">Toxic component of a toxin-antitoxin (TA) system. An RNase.</text>
</comment>
<feature type="domain" description="PIN" evidence="9">
    <location>
        <begin position="1"/>
        <end position="125"/>
    </location>
</feature>
<dbReference type="InterPro" id="IPR029060">
    <property type="entry name" value="PIN-like_dom_sf"/>
</dbReference>
<keyword evidence="4 8" id="KW-0479">Metal-binding</keyword>
<dbReference type="InterPro" id="IPR002716">
    <property type="entry name" value="PIN_dom"/>
</dbReference>
<organism evidence="10 11">
    <name type="scientific">Mycobacterium xenopi</name>
    <dbReference type="NCBI Taxonomy" id="1789"/>
    <lineage>
        <taxon>Bacteria</taxon>
        <taxon>Bacillati</taxon>
        <taxon>Actinomycetota</taxon>
        <taxon>Actinomycetes</taxon>
        <taxon>Mycobacteriales</taxon>
        <taxon>Mycobacteriaceae</taxon>
        <taxon>Mycobacterium</taxon>
    </lineage>
</organism>
<dbReference type="RefSeq" id="WP_085198069.1">
    <property type="nucleotide sequence ID" value="NZ_AP022314.1"/>
</dbReference>
<dbReference type="KEGG" id="mxe:MYXE_40690"/>
<dbReference type="PANTHER" id="PTHR33653">
    <property type="entry name" value="RIBONUCLEASE VAPC2"/>
    <property type="match status" value="1"/>
</dbReference>
<dbReference type="PANTHER" id="PTHR33653:SF1">
    <property type="entry name" value="RIBONUCLEASE VAPC2"/>
    <property type="match status" value="1"/>
</dbReference>
<dbReference type="EMBL" id="AP022314">
    <property type="protein sequence ID" value="BBU24279.1"/>
    <property type="molecule type" value="Genomic_DNA"/>
</dbReference>
<dbReference type="EC" id="3.1.-.-" evidence="8"/>
<keyword evidence="8" id="KW-0800">Toxin</keyword>
<feature type="binding site" evidence="8">
    <location>
        <position position="100"/>
    </location>
    <ligand>
        <name>Mg(2+)</name>
        <dbReference type="ChEBI" id="CHEBI:18420"/>
    </ligand>
</feature>
<keyword evidence="2 8" id="KW-1277">Toxin-antitoxin system</keyword>
<evidence type="ECO:0000313" key="11">
    <source>
        <dbReference type="Proteomes" id="UP000464624"/>
    </source>
</evidence>
<keyword evidence="6 8" id="KW-0460">Magnesium</keyword>
<dbReference type="InterPro" id="IPR050556">
    <property type="entry name" value="Type_II_TA_system_RNase"/>
</dbReference>
<reference evidence="10 11" key="1">
    <citation type="submission" date="2019-12" db="EMBL/GenBank/DDBJ databases">
        <title>Complete genome sequence of Mycolicibacterium xenopi str. JCM15661T.</title>
        <authorList>
            <person name="Yoshida M."/>
            <person name="Fukano H."/>
            <person name="Asakura T."/>
            <person name="Hoshino Y."/>
        </authorList>
    </citation>
    <scope>NUCLEOTIDE SEQUENCE [LARGE SCALE GENOMIC DNA]</scope>
    <source>
        <strain evidence="10 11">JCM 15661T</strain>
    </source>
</reference>
<sequence>MIVDTSAIVAIVRGATHAEQLAELLVDATAPKMSAATMVEVNAVLARRLRPEDLRRVERLLDEWEIELVPFDTEQAEIASRAYLDFGRGSGHPAALNLGDCYSYALAKVRSEPLLYVGDDFVHTDISAAHRP</sequence>
<keyword evidence="5 8" id="KW-0378">Hydrolase</keyword>
<evidence type="ECO:0000256" key="2">
    <source>
        <dbReference type="ARBA" id="ARBA00022649"/>
    </source>
</evidence>
<dbReference type="GO" id="GO:0000287">
    <property type="term" value="F:magnesium ion binding"/>
    <property type="evidence" value="ECO:0007669"/>
    <property type="project" value="UniProtKB-UniRule"/>
</dbReference>
<dbReference type="Pfam" id="PF01850">
    <property type="entry name" value="PIN"/>
    <property type="match status" value="1"/>
</dbReference>
<dbReference type="GO" id="GO:0090729">
    <property type="term" value="F:toxin activity"/>
    <property type="evidence" value="ECO:0007669"/>
    <property type="project" value="UniProtKB-KW"/>
</dbReference>
<feature type="binding site" evidence="8">
    <location>
        <position position="4"/>
    </location>
    <ligand>
        <name>Mg(2+)</name>
        <dbReference type="ChEBI" id="CHEBI:18420"/>
    </ligand>
</feature>
<evidence type="ECO:0000256" key="3">
    <source>
        <dbReference type="ARBA" id="ARBA00022722"/>
    </source>
</evidence>
<dbReference type="GO" id="GO:0004540">
    <property type="term" value="F:RNA nuclease activity"/>
    <property type="evidence" value="ECO:0007669"/>
    <property type="project" value="InterPro"/>
</dbReference>
<dbReference type="Proteomes" id="UP000464624">
    <property type="component" value="Chromosome"/>
</dbReference>
<dbReference type="CDD" id="cd09871">
    <property type="entry name" value="PIN_MtVapC28-VapC30-like"/>
    <property type="match status" value="1"/>
</dbReference>
<comment type="cofactor">
    <cofactor evidence="1 8">
        <name>Mg(2+)</name>
        <dbReference type="ChEBI" id="CHEBI:18420"/>
    </cofactor>
</comment>
<dbReference type="AlphaFoldDB" id="A0AAD1M2K8"/>
<dbReference type="GO" id="GO:0016787">
    <property type="term" value="F:hydrolase activity"/>
    <property type="evidence" value="ECO:0007669"/>
    <property type="project" value="UniProtKB-KW"/>
</dbReference>
<evidence type="ECO:0000256" key="8">
    <source>
        <dbReference type="HAMAP-Rule" id="MF_00265"/>
    </source>
</evidence>
<evidence type="ECO:0000256" key="1">
    <source>
        <dbReference type="ARBA" id="ARBA00001946"/>
    </source>
</evidence>